<keyword evidence="1" id="KW-0547">Nucleotide-binding</keyword>
<dbReference type="InterPro" id="IPR045455">
    <property type="entry name" value="NrS-1_pol-like_helicase"/>
</dbReference>
<dbReference type="PANTHER" id="PTHR35372:SF2">
    <property type="entry name" value="SF3 HELICASE DOMAIN-CONTAINING PROTEIN"/>
    <property type="match status" value="1"/>
</dbReference>
<keyword evidence="3" id="KW-0067">ATP-binding</keyword>
<evidence type="ECO:0000256" key="3">
    <source>
        <dbReference type="ARBA" id="ARBA00022840"/>
    </source>
</evidence>
<evidence type="ECO:0000256" key="2">
    <source>
        <dbReference type="ARBA" id="ARBA00022801"/>
    </source>
</evidence>
<gene>
    <name evidence="5" type="ORF">EDD60_101304</name>
</gene>
<dbReference type="InterPro" id="IPR014015">
    <property type="entry name" value="Helicase_SF3_DNA-vir"/>
</dbReference>
<dbReference type="Gene3D" id="3.40.50.300">
    <property type="entry name" value="P-loop containing nucleotide triphosphate hydrolases"/>
    <property type="match status" value="1"/>
</dbReference>
<dbReference type="Pfam" id="PF08706">
    <property type="entry name" value="D5_N"/>
    <property type="match status" value="1"/>
</dbReference>
<dbReference type="GO" id="GO:0016787">
    <property type="term" value="F:hydrolase activity"/>
    <property type="evidence" value="ECO:0007669"/>
    <property type="project" value="UniProtKB-KW"/>
</dbReference>
<name>A0A4R3Z700_9FIRM</name>
<dbReference type="Proteomes" id="UP000295515">
    <property type="component" value="Unassembled WGS sequence"/>
</dbReference>
<dbReference type="PROSITE" id="PS51206">
    <property type="entry name" value="SF3_HELICASE_1"/>
    <property type="match status" value="1"/>
</dbReference>
<comment type="caution">
    <text evidence="5">The sequence shown here is derived from an EMBL/GenBank/DDBJ whole genome shotgun (WGS) entry which is preliminary data.</text>
</comment>
<keyword evidence="6" id="KW-1185">Reference proteome</keyword>
<evidence type="ECO:0000259" key="4">
    <source>
        <dbReference type="PROSITE" id="PS51206"/>
    </source>
</evidence>
<reference evidence="5 6" key="1">
    <citation type="submission" date="2019-03" db="EMBL/GenBank/DDBJ databases">
        <title>Genomic Encyclopedia of Type Strains, Phase IV (KMG-IV): sequencing the most valuable type-strain genomes for metagenomic binning, comparative biology and taxonomic classification.</title>
        <authorList>
            <person name="Goeker M."/>
        </authorList>
    </citation>
    <scope>NUCLEOTIDE SEQUENCE [LARGE SCALE GENOMIC DNA]</scope>
    <source>
        <strain evidence="5 6">DSM 29487</strain>
    </source>
</reference>
<sequence length="487" mass="56991">MAVDLLKQIEKKLTQLENKNELKDYLLIASRNLEHEEREEVKSKLLSMDHLGKSWIDSIVKQISRAPSEYMIIEEILKKYKIMYLEGLGLYIYNGKVWKKQNDNYMMKIIGKQMGKWKIGSKTSSVLKQLKADCYEELQFNLLPAFNFLNCTLDLTTGQTHKHSADDLCSIIMEYDYDPKAKYTEWHKFVMDICDDNVERYERLQMMCGYVLMSDCHLQKSFMLYGEGANGKSVFLNVIEQVFNKNNVSYVQLDGLGDKFQLIELTDTLLNISTESKANTNGGEANFKKAVVGETVSACYKNKDFCKFKPRAKLIFALNEIPYSKEINYGFVRRLSYVKFVNQYVDEPKGAHQKKVNRNLEKELITNLSGIFNWCYEGYKKLCVLDRFPDIEDDLDMKDFFYDMSSPVYSFFKDMEPLRERTLTRDIYSLYVSWCKNNYVVPQDISNFSKQFSTVSSGVYRYIDTTKNVKLDDEKIKKVHLRGYEPI</sequence>
<dbReference type="InterPro" id="IPR014818">
    <property type="entry name" value="Phage/plasmid_primase_P4_C"/>
</dbReference>
<evidence type="ECO:0000313" key="5">
    <source>
        <dbReference type="EMBL" id="TCW02998.1"/>
    </source>
</evidence>
<keyword evidence="2" id="KW-0378">Hydrolase</keyword>
<organism evidence="5 6">
    <name type="scientific">Longibaculum muris</name>
    <dbReference type="NCBI Taxonomy" id="1796628"/>
    <lineage>
        <taxon>Bacteria</taxon>
        <taxon>Bacillati</taxon>
        <taxon>Bacillota</taxon>
        <taxon>Erysipelotrichia</taxon>
        <taxon>Erysipelotrichales</taxon>
        <taxon>Coprobacillaceae</taxon>
        <taxon>Longibaculum</taxon>
    </lineage>
</organism>
<dbReference type="NCBIfam" id="TIGR01613">
    <property type="entry name" value="primase_Cterm"/>
    <property type="match status" value="1"/>
</dbReference>
<dbReference type="SUPFAM" id="SSF52540">
    <property type="entry name" value="P-loop containing nucleoside triphosphate hydrolases"/>
    <property type="match status" value="1"/>
</dbReference>
<dbReference type="GO" id="GO:0005524">
    <property type="term" value="F:ATP binding"/>
    <property type="evidence" value="ECO:0007669"/>
    <property type="project" value="UniProtKB-KW"/>
</dbReference>
<protein>
    <submittedName>
        <fullName evidence="5">P4 family phage/plasmid primase-like protein</fullName>
    </submittedName>
</protein>
<evidence type="ECO:0000256" key="1">
    <source>
        <dbReference type="ARBA" id="ARBA00022741"/>
    </source>
</evidence>
<dbReference type="EMBL" id="SMCQ01000001">
    <property type="protein sequence ID" value="TCW02998.1"/>
    <property type="molecule type" value="Genomic_DNA"/>
</dbReference>
<dbReference type="InterPro" id="IPR051620">
    <property type="entry name" value="ORF904-like_C"/>
</dbReference>
<dbReference type="PANTHER" id="PTHR35372">
    <property type="entry name" value="ATP BINDING PROTEIN-RELATED"/>
    <property type="match status" value="1"/>
</dbReference>
<feature type="domain" description="SF3 helicase" evidence="4">
    <location>
        <begin position="199"/>
        <end position="353"/>
    </location>
</feature>
<dbReference type="InterPro" id="IPR006500">
    <property type="entry name" value="Helicase_put_C_phage/plasmid"/>
</dbReference>
<dbReference type="RefSeq" id="WP_066451273.1">
    <property type="nucleotide sequence ID" value="NZ_JANKBF010000002.1"/>
</dbReference>
<dbReference type="AlphaFoldDB" id="A0A4R3Z700"/>
<proteinExistence type="predicted"/>
<evidence type="ECO:0000313" key="6">
    <source>
        <dbReference type="Proteomes" id="UP000295515"/>
    </source>
</evidence>
<dbReference type="Pfam" id="PF19263">
    <property type="entry name" value="DUF5906"/>
    <property type="match status" value="1"/>
</dbReference>
<accession>A0A4R3Z700</accession>
<dbReference type="GeneID" id="98914126"/>
<dbReference type="InterPro" id="IPR027417">
    <property type="entry name" value="P-loop_NTPase"/>
</dbReference>
<dbReference type="SMART" id="SM00885">
    <property type="entry name" value="D5_N"/>
    <property type="match status" value="1"/>
</dbReference>